<feature type="domain" description="GH3 middle" evidence="3">
    <location>
        <begin position="351"/>
        <end position="398"/>
    </location>
</feature>
<evidence type="ECO:0000256" key="1">
    <source>
        <dbReference type="ARBA" id="ARBA00008068"/>
    </source>
</evidence>
<dbReference type="PANTHER" id="PTHR31901">
    <property type="entry name" value="GH3 DOMAIN-CONTAINING PROTEIN"/>
    <property type="match status" value="1"/>
</dbReference>
<gene>
    <name evidence="4" type="ORF">OIU77_024763</name>
</gene>
<comment type="caution">
    <text evidence="4">The sequence shown here is derived from an EMBL/GenBank/DDBJ whole genome shotgun (WGS) entry which is preliminary data.</text>
</comment>
<comment type="similarity">
    <text evidence="1">Belongs to the IAA-amido conjugating enzyme family.</text>
</comment>
<dbReference type="PANTHER" id="PTHR31901:SF5">
    <property type="entry name" value="JASMONOYL--L-AMINO ACID SYNTHETASE JAR1"/>
    <property type="match status" value="1"/>
</dbReference>
<reference evidence="4" key="2">
    <citation type="journal article" date="2023" name="Int. J. Mol. Sci.">
        <title>De Novo Assembly and Annotation of 11 Diverse Shrub Willow (Salix) Genomes Reveals Novel Gene Organization in Sex-Linked Regions.</title>
        <authorList>
            <person name="Hyden B."/>
            <person name="Feng K."/>
            <person name="Yates T.B."/>
            <person name="Jawdy S."/>
            <person name="Cereghino C."/>
            <person name="Smart L.B."/>
            <person name="Muchero W."/>
        </authorList>
    </citation>
    <scope>NUCLEOTIDE SEQUENCE</scope>
    <source>
        <tissue evidence="4">Shoot tip</tissue>
    </source>
</reference>
<dbReference type="EMBL" id="JAPFFI010000006">
    <property type="protein sequence ID" value="KAJ6390614.1"/>
    <property type="molecule type" value="Genomic_DNA"/>
</dbReference>
<evidence type="ECO:0000313" key="5">
    <source>
        <dbReference type="Proteomes" id="UP001141253"/>
    </source>
</evidence>
<reference evidence="4" key="1">
    <citation type="submission" date="2022-10" db="EMBL/GenBank/DDBJ databases">
        <authorList>
            <person name="Hyden B.L."/>
            <person name="Feng K."/>
            <person name="Yates T."/>
            <person name="Jawdy S."/>
            <person name="Smart L.B."/>
            <person name="Muchero W."/>
        </authorList>
    </citation>
    <scope>NUCLEOTIDE SEQUENCE</scope>
    <source>
        <tissue evidence="4">Shoot tip</tissue>
    </source>
</reference>
<evidence type="ECO:0000259" key="3">
    <source>
        <dbReference type="Pfam" id="PF23571"/>
    </source>
</evidence>
<evidence type="ECO:0000256" key="2">
    <source>
        <dbReference type="ARBA" id="ARBA00022598"/>
    </source>
</evidence>
<dbReference type="InterPro" id="IPR004993">
    <property type="entry name" value="GH3"/>
</dbReference>
<keyword evidence="2" id="KW-0436">Ligase</keyword>
<dbReference type="Pfam" id="PF03321">
    <property type="entry name" value="GH3"/>
    <property type="match status" value="1"/>
</dbReference>
<dbReference type="Proteomes" id="UP001141253">
    <property type="component" value="Chromosome 2"/>
</dbReference>
<proteinExistence type="inferred from homology"/>
<keyword evidence="5" id="KW-1185">Reference proteome</keyword>
<accession>A0ABQ9BX76</accession>
<dbReference type="Pfam" id="PF23571">
    <property type="entry name" value="GH3_M"/>
    <property type="match status" value="1"/>
</dbReference>
<sequence>MLEKKMEGIDTNKVIEEFEALTTDAGRVQRETLKKILEENGSAEYLQNLGLNGRTDPESFKSCVPLVTHKDLEAYIHRIADGDSSSILTGKPIPNMSLSSGTTQGKRKFVPFNDELMENTLQIFRTSFAFRNREFPLEKGKSLQFVYSSKPGKTKGGLGAGTATTNLYRNSKYKSGMKAIQFHCCSPDEVIFGPDFHQSLYCHLLCGLLFREEIQFVFSTFAHSIVLAFRTFEQVWEELCNDIRDGELSSRVTALSVRMAMQKLLRPNPELADSIYKKCSGLSNWYGVISELFPNAKYIYGIMTGSMEPYLKKLRHYAGELPLMSADYGSSEGWIAANVNPKLPPEMATFAVLPNIGYFEFIPLEDSDECMYKEPRLVGLTEVKIGEDYEIVVTNFAGTRNFSS</sequence>
<name>A0ABQ9BX76_9ROSI</name>
<protein>
    <recommendedName>
        <fullName evidence="3">GH3 middle domain-containing protein</fullName>
    </recommendedName>
</protein>
<dbReference type="InterPro" id="IPR055377">
    <property type="entry name" value="GH3_M"/>
</dbReference>
<evidence type="ECO:0000313" key="4">
    <source>
        <dbReference type="EMBL" id="KAJ6390614.1"/>
    </source>
</evidence>
<organism evidence="4 5">
    <name type="scientific">Salix suchowensis</name>
    <dbReference type="NCBI Taxonomy" id="1278906"/>
    <lineage>
        <taxon>Eukaryota</taxon>
        <taxon>Viridiplantae</taxon>
        <taxon>Streptophyta</taxon>
        <taxon>Embryophyta</taxon>
        <taxon>Tracheophyta</taxon>
        <taxon>Spermatophyta</taxon>
        <taxon>Magnoliopsida</taxon>
        <taxon>eudicotyledons</taxon>
        <taxon>Gunneridae</taxon>
        <taxon>Pentapetalae</taxon>
        <taxon>rosids</taxon>
        <taxon>fabids</taxon>
        <taxon>Malpighiales</taxon>
        <taxon>Salicaceae</taxon>
        <taxon>Saliceae</taxon>
        <taxon>Salix</taxon>
    </lineage>
</organism>